<sequence length="130" mass="14965">MGIFSDRVPFILFMFLIFGVSIFAFRNGVVSKFFANYTSSSHPQQVNVTDELLLERWIVAFPDFFVRFSAHLSKMNPKQQELFIEKVRRDAVAFAIQNGQSREQALKFGETVVMALLKARSRPSIADTYF</sequence>
<name>A0A2M6UX45_9HYPH</name>
<evidence type="ECO:0000313" key="3">
    <source>
        <dbReference type="Proteomes" id="UP000230791"/>
    </source>
</evidence>
<reference evidence="2 3" key="1">
    <citation type="submission" date="2017-06" db="EMBL/GenBank/DDBJ databases">
        <title>Draft genome of Bartonella tribocorum C635.</title>
        <authorList>
            <person name="Hadjadj L."/>
            <person name="Jiyipong T."/>
            <person name="Diene S.M."/>
            <person name="Morand S."/>
            <person name="Rolain J.-M."/>
        </authorList>
    </citation>
    <scope>NUCLEOTIDE SEQUENCE [LARGE SCALE GENOMIC DNA]</scope>
    <source>
        <strain evidence="2 3">C635</strain>
    </source>
</reference>
<keyword evidence="1" id="KW-0812">Transmembrane</keyword>
<dbReference type="AlphaFoldDB" id="A0A2M6UX45"/>
<comment type="caution">
    <text evidence="2">The sequence shown here is derived from an EMBL/GenBank/DDBJ whole genome shotgun (WGS) entry which is preliminary data.</text>
</comment>
<dbReference type="Proteomes" id="UP000230791">
    <property type="component" value="Unassembled WGS sequence"/>
</dbReference>
<evidence type="ECO:0000313" key="2">
    <source>
        <dbReference type="EMBL" id="PIT70717.1"/>
    </source>
</evidence>
<keyword evidence="1" id="KW-1133">Transmembrane helix</keyword>
<accession>A0A2M6UX45</accession>
<keyword evidence="1" id="KW-0472">Membrane</keyword>
<dbReference type="OrthoDB" id="7923897at2"/>
<protein>
    <submittedName>
        <fullName evidence="2">Uncharacterized protein</fullName>
    </submittedName>
</protein>
<gene>
    <name evidence="2" type="ORF">CEV08_02680</name>
</gene>
<organism evidence="2 3">
    <name type="scientific">Bartonella tribocorum</name>
    <dbReference type="NCBI Taxonomy" id="85701"/>
    <lineage>
        <taxon>Bacteria</taxon>
        <taxon>Pseudomonadati</taxon>
        <taxon>Pseudomonadota</taxon>
        <taxon>Alphaproteobacteria</taxon>
        <taxon>Hyphomicrobiales</taxon>
        <taxon>Bartonellaceae</taxon>
        <taxon>Bartonella</taxon>
    </lineage>
</organism>
<proteinExistence type="predicted"/>
<evidence type="ECO:0000256" key="1">
    <source>
        <dbReference type="SAM" id="Phobius"/>
    </source>
</evidence>
<dbReference type="EMBL" id="NJPP01000004">
    <property type="protein sequence ID" value="PIT70717.1"/>
    <property type="molecule type" value="Genomic_DNA"/>
</dbReference>
<feature type="transmembrane region" description="Helical" evidence="1">
    <location>
        <begin position="7"/>
        <end position="25"/>
    </location>
</feature>